<evidence type="ECO:0000256" key="1">
    <source>
        <dbReference type="SAM" id="Phobius"/>
    </source>
</evidence>
<evidence type="ECO:0000313" key="3">
    <source>
        <dbReference type="Proteomes" id="UP001235030"/>
    </source>
</evidence>
<keyword evidence="1" id="KW-0812">Transmembrane</keyword>
<reference evidence="2 3" key="1">
    <citation type="submission" date="2022-07" db="EMBL/GenBank/DDBJ databases">
        <title>Genome sequence of Terrisporobacter mayombei DSM6539.</title>
        <authorList>
            <person name="Boeer T."/>
            <person name="Bengelsdorf F.R."/>
            <person name="Daniel R."/>
            <person name="Poehlein A."/>
        </authorList>
    </citation>
    <scope>NUCLEOTIDE SEQUENCE [LARGE SCALE GENOMIC DNA]</scope>
    <source>
        <strain evidence="2 3">DSM 6539</strain>
    </source>
</reference>
<feature type="transmembrane region" description="Helical" evidence="1">
    <location>
        <begin position="6"/>
        <end position="29"/>
    </location>
</feature>
<sequence length="90" mass="10369">MDFHYYYIIQDIIGILMAFIGIRMFALSIRMILSKKNAKNIIVLSVSYVLIAASGINLLLYNFEIKTWIISIAFVILSLLITKIVNIREK</sequence>
<feature type="transmembrane region" description="Helical" evidence="1">
    <location>
        <begin position="41"/>
        <end position="61"/>
    </location>
</feature>
<dbReference type="EMBL" id="CP101637">
    <property type="protein sequence ID" value="WMT81074.1"/>
    <property type="molecule type" value="Genomic_DNA"/>
</dbReference>
<evidence type="ECO:0000313" key="2">
    <source>
        <dbReference type="EMBL" id="WMT81074.1"/>
    </source>
</evidence>
<dbReference type="Proteomes" id="UP001235030">
    <property type="component" value="Chromosome"/>
</dbReference>
<accession>A0ABY9Q0C6</accession>
<keyword evidence="1" id="KW-1133">Transmembrane helix</keyword>
<organism evidence="2 3">
    <name type="scientific">Terrisporobacter mayombei</name>
    <dbReference type="NCBI Taxonomy" id="1541"/>
    <lineage>
        <taxon>Bacteria</taxon>
        <taxon>Bacillati</taxon>
        <taxon>Bacillota</taxon>
        <taxon>Clostridia</taxon>
        <taxon>Peptostreptococcales</taxon>
        <taxon>Peptostreptococcaceae</taxon>
        <taxon>Terrisporobacter</taxon>
    </lineage>
</organism>
<keyword evidence="1" id="KW-0472">Membrane</keyword>
<feature type="transmembrane region" description="Helical" evidence="1">
    <location>
        <begin position="67"/>
        <end position="85"/>
    </location>
</feature>
<name>A0ABY9Q0C6_9FIRM</name>
<keyword evidence="3" id="KW-1185">Reference proteome</keyword>
<gene>
    <name evidence="2" type="ORF">TEMA_14060</name>
</gene>
<protein>
    <submittedName>
        <fullName evidence="2">Uncharacterized protein</fullName>
    </submittedName>
</protein>
<dbReference type="RefSeq" id="WP_228103261.1">
    <property type="nucleotide sequence ID" value="NZ_CP101637.1"/>
</dbReference>
<proteinExistence type="predicted"/>